<dbReference type="AlphaFoldDB" id="A0A397SI19"/>
<gene>
    <name evidence="1" type="ORF">C1645_788353</name>
</gene>
<sequence length="195" mass="22657">MMRNRKKTKDIVLVVLINNYHNASQIVPRQSDFILPAGIVPGTKYTVIPWLLHRINALSQEPLRSSDYKLSGNELEFYPLEGFDLAMKFRKLDWRLCSIKDKKSRNSRIIFSHGRLVRTDNQFNGPSSFKRNSHMDFSRIEDLISDVDRSFYAFFAICQIKTSQSLYTYKVDLLGELKTDSDGKSLISLRIMLKN</sequence>
<dbReference type="EMBL" id="QKYT01000667">
    <property type="protein sequence ID" value="RIA82431.1"/>
    <property type="molecule type" value="Genomic_DNA"/>
</dbReference>
<keyword evidence="2" id="KW-1185">Reference proteome</keyword>
<protein>
    <submittedName>
        <fullName evidence="1">Uncharacterized protein</fullName>
    </submittedName>
</protein>
<accession>A0A397SI19</accession>
<name>A0A397SI19_9GLOM</name>
<proteinExistence type="predicted"/>
<organism evidence="1 2">
    <name type="scientific">Glomus cerebriforme</name>
    <dbReference type="NCBI Taxonomy" id="658196"/>
    <lineage>
        <taxon>Eukaryota</taxon>
        <taxon>Fungi</taxon>
        <taxon>Fungi incertae sedis</taxon>
        <taxon>Mucoromycota</taxon>
        <taxon>Glomeromycotina</taxon>
        <taxon>Glomeromycetes</taxon>
        <taxon>Glomerales</taxon>
        <taxon>Glomeraceae</taxon>
        <taxon>Glomus</taxon>
    </lineage>
</organism>
<reference evidence="1 2" key="1">
    <citation type="submission" date="2018-06" db="EMBL/GenBank/DDBJ databases">
        <title>Comparative genomics reveals the genomic features of Rhizophagus irregularis, R. cerebriforme, R. diaphanum and Gigaspora rosea, and their symbiotic lifestyle signature.</title>
        <authorList>
            <person name="Morin E."/>
            <person name="San Clemente H."/>
            <person name="Chen E.C.H."/>
            <person name="De La Providencia I."/>
            <person name="Hainaut M."/>
            <person name="Kuo A."/>
            <person name="Kohler A."/>
            <person name="Murat C."/>
            <person name="Tang N."/>
            <person name="Roy S."/>
            <person name="Loubradou J."/>
            <person name="Henrissat B."/>
            <person name="Grigoriev I.V."/>
            <person name="Corradi N."/>
            <person name="Roux C."/>
            <person name="Martin F.M."/>
        </authorList>
    </citation>
    <scope>NUCLEOTIDE SEQUENCE [LARGE SCALE GENOMIC DNA]</scope>
    <source>
        <strain evidence="1 2">DAOM 227022</strain>
    </source>
</reference>
<comment type="caution">
    <text evidence="1">The sequence shown here is derived from an EMBL/GenBank/DDBJ whole genome shotgun (WGS) entry which is preliminary data.</text>
</comment>
<evidence type="ECO:0000313" key="2">
    <source>
        <dbReference type="Proteomes" id="UP000265703"/>
    </source>
</evidence>
<evidence type="ECO:0000313" key="1">
    <source>
        <dbReference type="EMBL" id="RIA82431.1"/>
    </source>
</evidence>
<dbReference type="Proteomes" id="UP000265703">
    <property type="component" value="Unassembled WGS sequence"/>
</dbReference>